<dbReference type="RefSeq" id="WP_144976326.1">
    <property type="nucleotide sequence ID" value="NZ_CP036289.1"/>
</dbReference>
<proteinExistence type="predicted"/>
<evidence type="ECO:0000313" key="2">
    <source>
        <dbReference type="Proteomes" id="UP000318626"/>
    </source>
</evidence>
<dbReference type="EMBL" id="CP036289">
    <property type="protein sequence ID" value="QDU77447.1"/>
    <property type="molecule type" value="Genomic_DNA"/>
</dbReference>
<sequence>MHFGLYLLRKESISGPQFIQAVSRQLETRPQIGSLAIETRRLSMRDVFRILSLQSVTNESFGQLAIQLGVLAESDIRELLTLQTEQTTPLAQVLVDIGAIEPYQLQTELQLFRSAMSEGHLASPGAAYLDVDAIEAAFATFEATA</sequence>
<reference evidence="2" key="1">
    <citation type="submission" date="2019-02" db="EMBL/GenBank/DDBJ databases">
        <title>Deep-cultivation of Planctomycetes and their phenomic and genomic characterization uncovers novel biology.</title>
        <authorList>
            <person name="Wiegand S."/>
            <person name="Jogler M."/>
            <person name="Boedeker C."/>
            <person name="Pinto D."/>
            <person name="Vollmers J."/>
            <person name="Rivas-Marin E."/>
            <person name="Kohn T."/>
            <person name="Peeters S.H."/>
            <person name="Heuer A."/>
            <person name="Rast P."/>
            <person name="Oberbeckmann S."/>
            <person name="Bunk B."/>
            <person name="Jeske O."/>
            <person name="Meyerdierks A."/>
            <person name="Storesund J.E."/>
            <person name="Kallscheuer N."/>
            <person name="Luecker S."/>
            <person name="Lage O.M."/>
            <person name="Pohl T."/>
            <person name="Merkel B.J."/>
            <person name="Hornburger P."/>
            <person name="Mueller R.-W."/>
            <person name="Bruemmer F."/>
            <person name="Labrenz M."/>
            <person name="Spormann A.M."/>
            <person name="Op den Camp H."/>
            <person name="Overmann J."/>
            <person name="Amann R."/>
            <person name="Jetten M.S.M."/>
            <person name="Mascher T."/>
            <person name="Medema M.H."/>
            <person name="Devos D.P."/>
            <person name="Kaster A.-K."/>
            <person name="Ovreas L."/>
            <person name="Rohde M."/>
            <person name="Galperin M.Y."/>
            <person name="Jogler C."/>
        </authorList>
    </citation>
    <scope>NUCLEOTIDE SEQUENCE [LARGE SCALE GENOMIC DNA]</scope>
    <source>
        <strain evidence="2">Pan97</strain>
    </source>
</reference>
<gene>
    <name evidence="1" type="ORF">Pan97_45170</name>
</gene>
<dbReference type="InterPro" id="IPR037257">
    <property type="entry name" value="T2SS_E_N_sf"/>
</dbReference>
<protein>
    <recommendedName>
        <fullName evidence="3">Bacteriophage N4 adsorption protein B</fullName>
    </recommendedName>
</protein>
<dbReference type="OrthoDB" id="290410at2"/>
<name>A0A518CE02_9BACT</name>
<organism evidence="1 2">
    <name type="scientific">Bremerella volcania</name>
    <dbReference type="NCBI Taxonomy" id="2527984"/>
    <lineage>
        <taxon>Bacteria</taxon>
        <taxon>Pseudomonadati</taxon>
        <taxon>Planctomycetota</taxon>
        <taxon>Planctomycetia</taxon>
        <taxon>Pirellulales</taxon>
        <taxon>Pirellulaceae</taxon>
        <taxon>Bremerella</taxon>
    </lineage>
</organism>
<evidence type="ECO:0008006" key="3">
    <source>
        <dbReference type="Google" id="ProtNLM"/>
    </source>
</evidence>
<dbReference type="SUPFAM" id="SSF160246">
    <property type="entry name" value="EspE N-terminal domain-like"/>
    <property type="match status" value="1"/>
</dbReference>
<dbReference type="KEGG" id="bvo:Pan97_45170"/>
<accession>A0A518CE02</accession>
<keyword evidence="2" id="KW-1185">Reference proteome</keyword>
<dbReference type="Proteomes" id="UP000318626">
    <property type="component" value="Chromosome"/>
</dbReference>
<evidence type="ECO:0000313" key="1">
    <source>
        <dbReference type="EMBL" id="QDU77447.1"/>
    </source>
</evidence>
<dbReference type="AlphaFoldDB" id="A0A518CE02"/>